<protein>
    <submittedName>
        <fullName evidence="1">Uncharacterized protein</fullName>
    </submittedName>
</protein>
<dbReference type="OrthoDB" id="9997381at2"/>
<dbReference type="RefSeq" id="WP_126121738.1">
    <property type="nucleotide sequence ID" value="NZ_RXHJ01000019.1"/>
</dbReference>
<dbReference type="Proteomes" id="UP000274907">
    <property type="component" value="Unassembled WGS sequence"/>
</dbReference>
<evidence type="ECO:0000313" key="2">
    <source>
        <dbReference type="Proteomes" id="UP000274907"/>
    </source>
</evidence>
<sequence>MSTRRLLNLVFQLRQESSFVAKITGSQRISFADERLMDIPEALTGQAHPVRQAIARAEKQRAMEPKRAAALRKAKARRAVSRR</sequence>
<evidence type="ECO:0000313" key="1">
    <source>
        <dbReference type="EMBL" id="RSZ61541.1"/>
    </source>
</evidence>
<keyword evidence="2" id="KW-1185">Reference proteome</keyword>
<organism evidence="1 2">
    <name type="scientific">Corynebacterium hylobatis</name>
    <dbReference type="NCBI Taxonomy" id="1859290"/>
    <lineage>
        <taxon>Bacteria</taxon>
        <taxon>Bacillati</taxon>
        <taxon>Actinomycetota</taxon>
        <taxon>Actinomycetes</taxon>
        <taxon>Mycobacteriales</taxon>
        <taxon>Corynebacteriaceae</taxon>
        <taxon>Corynebacterium</taxon>
    </lineage>
</organism>
<name>A0A3S0AUZ3_9CORY</name>
<gene>
    <name evidence="1" type="ORF">EAH68_12830</name>
</gene>
<accession>A0A3S0AUZ3</accession>
<reference evidence="1 2" key="1">
    <citation type="submission" date="2018-12" db="EMBL/GenBank/DDBJ databases">
        <title>YIM 101343 draft genome.</title>
        <authorList>
            <person name="Chen X."/>
        </authorList>
    </citation>
    <scope>NUCLEOTIDE SEQUENCE [LARGE SCALE GENOMIC DNA]</scope>
    <source>
        <strain evidence="1 2">YIM 101343</strain>
    </source>
</reference>
<dbReference type="EMBL" id="RXHJ01000019">
    <property type="protein sequence ID" value="RSZ61541.1"/>
    <property type="molecule type" value="Genomic_DNA"/>
</dbReference>
<proteinExistence type="predicted"/>
<dbReference type="AlphaFoldDB" id="A0A3S0AUZ3"/>
<comment type="caution">
    <text evidence="1">The sequence shown here is derived from an EMBL/GenBank/DDBJ whole genome shotgun (WGS) entry which is preliminary data.</text>
</comment>